<dbReference type="PANTHER" id="PTHR11358:SF26">
    <property type="entry name" value="GUANIDINO ACID HYDROLASE, MITOCHONDRIAL"/>
    <property type="match status" value="1"/>
</dbReference>
<keyword evidence="2" id="KW-0378">Hydrolase</keyword>
<dbReference type="PIRSF" id="PIRSF036979">
    <property type="entry name" value="Arginase"/>
    <property type="match status" value="1"/>
</dbReference>
<dbReference type="PROSITE" id="PS51409">
    <property type="entry name" value="ARGINASE_2"/>
    <property type="match status" value="1"/>
</dbReference>
<evidence type="ECO:0000256" key="1">
    <source>
        <dbReference type="ARBA" id="ARBA00022723"/>
    </source>
</evidence>
<comment type="caution">
    <text evidence="4">The sequence shown here is derived from an EMBL/GenBank/DDBJ whole genome shotgun (WGS) entry which is preliminary data.</text>
</comment>
<keyword evidence="5" id="KW-1185">Reference proteome</keyword>
<evidence type="ECO:0000313" key="5">
    <source>
        <dbReference type="Proteomes" id="UP001139031"/>
    </source>
</evidence>
<proteinExistence type="inferred from homology"/>
<sequence length="373" mass="39669">MSPLDELAALLRPAGGGLFLVSTGRADQLAMQRRLYGVTDEAGVDAAFRRNLAAIADARVVVLGCPSDVGAGFLRGANVGPQAIRTALLASDGDWPARAAAAGVVDIGDVFVIPQLLHDDMLSVAQLAASRRALYGHLPEETAANLPVSPLSIAERALDLVYRLNPRVVPVVLGGDHSNAWPVAANLARHRRDRWAIVQPDAHTDLLPERLGIKICFATWSYHANELLGRDGRLVQVGVRASRYDRGHWEQGLGVRQFWADEVKADPAGTIRAIVAHLKALDVGSVYFSNDIDGTDSIWADAAGTPEPDGLEPDFVVDLIRALGREIGLCAADVVEVAPPLARDGGKQTVELAVRYLRESLAAIAGPELAPGA</sequence>
<dbReference type="Pfam" id="PF00491">
    <property type="entry name" value="Arginase"/>
    <property type="match status" value="1"/>
</dbReference>
<dbReference type="SUPFAM" id="SSF52768">
    <property type="entry name" value="Arginase/deacetylase"/>
    <property type="match status" value="1"/>
</dbReference>
<dbReference type="EMBL" id="JAIRAU010000002">
    <property type="protein sequence ID" value="MBZ5709053.1"/>
    <property type="molecule type" value="Genomic_DNA"/>
</dbReference>
<evidence type="ECO:0000256" key="3">
    <source>
        <dbReference type="PROSITE-ProRule" id="PRU00742"/>
    </source>
</evidence>
<dbReference type="RefSeq" id="WP_224190830.1">
    <property type="nucleotide sequence ID" value="NZ_JAIRAU010000002.1"/>
</dbReference>
<organism evidence="4 5">
    <name type="scientific">Nannocystis pusilla</name>
    <dbReference type="NCBI Taxonomy" id="889268"/>
    <lineage>
        <taxon>Bacteria</taxon>
        <taxon>Pseudomonadati</taxon>
        <taxon>Myxococcota</taxon>
        <taxon>Polyangia</taxon>
        <taxon>Nannocystales</taxon>
        <taxon>Nannocystaceae</taxon>
        <taxon>Nannocystis</taxon>
    </lineage>
</organism>
<keyword evidence="1" id="KW-0479">Metal-binding</keyword>
<dbReference type="PANTHER" id="PTHR11358">
    <property type="entry name" value="ARGINASE/AGMATINASE"/>
    <property type="match status" value="1"/>
</dbReference>
<dbReference type="Proteomes" id="UP001139031">
    <property type="component" value="Unassembled WGS sequence"/>
</dbReference>
<name>A0ABS7TLH2_9BACT</name>
<accession>A0ABS7TLH2</accession>
<dbReference type="InterPro" id="IPR023696">
    <property type="entry name" value="Ureohydrolase_dom_sf"/>
</dbReference>
<dbReference type="InterPro" id="IPR006035">
    <property type="entry name" value="Ureohydrolase"/>
</dbReference>
<evidence type="ECO:0000313" key="4">
    <source>
        <dbReference type="EMBL" id="MBZ5709053.1"/>
    </source>
</evidence>
<comment type="similarity">
    <text evidence="3">Belongs to the arginase family.</text>
</comment>
<evidence type="ECO:0000256" key="2">
    <source>
        <dbReference type="ARBA" id="ARBA00022801"/>
    </source>
</evidence>
<dbReference type="Gene3D" id="3.40.800.10">
    <property type="entry name" value="Ureohydrolase domain"/>
    <property type="match status" value="1"/>
</dbReference>
<reference evidence="4" key="1">
    <citation type="submission" date="2021-08" db="EMBL/GenBank/DDBJ databases">
        <authorList>
            <person name="Stevens D.C."/>
        </authorList>
    </citation>
    <scope>NUCLEOTIDE SEQUENCE</scope>
    <source>
        <strain evidence="4">DSM 53165</strain>
    </source>
</reference>
<gene>
    <name evidence="4" type="ORF">K7C98_07265</name>
</gene>
<protein>
    <submittedName>
        <fullName evidence="4">Arginase family protein</fullName>
    </submittedName>
</protein>